<keyword evidence="1" id="KW-0732">Signal</keyword>
<protein>
    <submittedName>
        <fullName evidence="2">Uncharacterized protein</fullName>
    </submittedName>
</protein>
<evidence type="ECO:0000256" key="1">
    <source>
        <dbReference type="SAM" id="SignalP"/>
    </source>
</evidence>
<keyword evidence="3" id="KW-1185">Reference proteome</keyword>
<feature type="non-terminal residue" evidence="2">
    <location>
        <position position="1"/>
    </location>
</feature>
<comment type="caution">
    <text evidence="2">The sequence shown here is derived from an EMBL/GenBank/DDBJ whole genome shotgun (WGS) entry which is preliminary data.</text>
</comment>
<dbReference type="Proteomes" id="UP001432027">
    <property type="component" value="Unassembled WGS sequence"/>
</dbReference>
<feature type="chain" id="PRO_5043797931" evidence="1">
    <location>
        <begin position="40"/>
        <end position="98"/>
    </location>
</feature>
<evidence type="ECO:0000313" key="2">
    <source>
        <dbReference type="EMBL" id="GMS85086.1"/>
    </source>
</evidence>
<proteinExistence type="predicted"/>
<evidence type="ECO:0000313" key="3">
    <source>
        <dbReference type="Proteomes" id="UP001432027"/>
    </source>
</evidence>
<organism evidence="2 3">
    <name type="scientific">Pristionchus entomophagus</name>
    <dbReference type="NCBI Taxonomy" id="358040"/>
    <lineage>
        <taxon>Eukaryota</taxon>
        <taxon>Metazoa</taxon>
        <taxon>Ecdysozoa</taxon>
        <taxon>Nematoda</taxon>
        <taxon>Chromadorea</taxon>
        <taxon>Rhabditida</taxon>
        <taxon>Rhabditina</taxon>
        <taxon>Diplogasteromorpha</taxon>
        <taxon>Diplogasteroidea</taxon>
        <taxon>Neodiplogasteridae</taxon>
        <taxon>Pristionchus</taxon>
    </lineage>
</organism>
<reference evidence="2" key="1">
    <citation type="submission" date="2023-10" db="EMBL/GenBank/DDBJ databases">
        <title>Genome assembly of Pristionchus species.</title>
        <authorList>
            <person name="Yoshida K."/>
            <person name="Sommer R.J."/>
        </authorList>
    </citation>
    <scope>NUCLEOTIDE SEQUENCE</scope>
    <source>
        <strain evidence="2">RS0144</strain>
    </source>
</reference>
<gene>
    <name evidence="2" type="ORF">PENTCL1PPCAC_7261</name>
</gene>
<accession>A0AAV5T005</accession>
<dbReference type="EMBL" id="BTSX01000002">
    <property type="protein sequence ID" value="GMS85086.1"/>
    <property type="molecule type" value="Genomic_DNA"/>
</dbReference>
<sequence>AAAPAAAGVAAAPFSALGASFRLNLNALWIFLAASPTAGSVMSMSTTSCWADMMTAEGDGGPLSPFLKEMKKRRRRGGREDRERGRICGISQIWNGLH</sequence>
<name>A0AAV5T005_9BILA</name>
<dbReference type="AlphaFoldDB" id="A0AAV5T005"/>
<feature type="signal peptide" evidence="1">
    <location>
        <begin position="1"/>
        <end position="39"/>
    </location>
</feature>